<comment type="caution">
    <text evidence="2">The sequence shown here is derived from an EMBL/GenBank/DDBJ whole genome shotgun (WGS) entry which is preliminary data.</text>
</comment>
<keyword evidence="3" id="KW-1185">Reference proteome</keyword>
<gene>
    <name evidence="2" type="ORF">OUZ56_014569</name>
</gene>
<evidence type="ECO:0000313" key="2">
    <source>
        <dbReference type="EMBL" id="KAK4025505.1"/>
    </source>
</evidence>
<name>A0ABR0AK73_9CRUS</name>
<dbReference type="EMBL" id="JAOYFB010000038">
    <property type="protein sequence ID" value="KAK4025505.1"/>
    <property type="molecule type" value="Genomic_DNA"/>
</dbReference>
<evidence type="ECO:0000313" key="3">
    <source>
        <dbReference type="Proteomes" id="UP001234178"/>
    </source>
</evidence>
<reference evidence="2 3" key="1">
    <citation type="journal article" date="2023" name="Nucleic Acids Res.">
        <title>The hologenome of Daphnia magna reveals possible DNA methylation and microbiome-mediated evolution of the host genome.</title>
        <authorList>
            <person name="Chaturvedi A."/>
            <person name="Li X."/>
            <person name="Dhandapani V."/>
            <person name="Marshall H."/>
            <person name="Kissane S."/>
            <person name="Cuenca-Cambronero M."/>
            <person name="Asole G."/>
            <person name="Calvet F."/>
            <person name="Ruiz-Romero M."/>
            <person name="Marangio P."/>
            <person name="Guigo R."/>
            <person name="Rago D."/>
            <person name="Mirbahai L."/>
            <person name="Eastwood N."/>
            <person name="Colbourne J.K."/>
            <person name="Zhou J."/>
            <person name="Mallon E."/>
            <person name="Orsini L."/>
        </authorList>
    </citation>
    <scope>NUCLEOTIDE SEQUENCE [LARGE SCALE GENOMIC DNA]</scope>
    <source>
        <strain evidence="2">LRV0_1</strain>
    </source>
</reference>
<sequence>MTGHQFNHNKTIRPQTQGVVVYGSDTKGQTGPAAGITGRHINEKVGGVNEEATRVGCWTLAKEANNRPQKIIKKRR</sequence>
<feature type="region of interest" description="Disordered" evidence="1">
    <location>
        <begin position="1"/>
        <end position="37"/>
    </location>
</feature>
<organism evidence="2 3">
    <name type="scientific">Daphnia magna</name>
    <dbReference type="NCBI Taxonomy" id="35525"/>
    <lineage>
        <taxon>Eukaryota</taxon>
        <taxon>Metazoa</taxon>
        <taxon>Ecdysozoa</taxon>
        <taxon>Arthropoda</taxon>
        <taxon>Crustacea</taxon>
        <taxon>Branchiopoda</taxon>
        <taxon>Diplostraca</taxon>
        <taxon>Cladocera</taxon>
        <taxon>Anomopoda</taxon>
        <taxon>Daphniidae</taxon>
        <taxon>Daphnia</taxon>
    </lineage>
</organism>
<proteinExistence type="predicted"/>
<protein>
    <submittedName>
        <fullName evidence="2">Uncharacterized protein</fullName>
    </submittedName>
</protein>
<dbReference type="Proteomes" id="UP001234178">
    <property type="component" value="Unassembled WGS sequence"/>
</dbReference>
<feature type="compositionally biased region" description="Polar residues" evidence="1">
    <location>
        <begin position="1"/>
        <end position="18"/>
    </location>
</feature>
<evidence type="ECO:0000256" key="1">
    <source>
        <dbReference type="SAM" id="MobiDB-lite"/>
    </source>
</evidence>
<accession>A0ABR0AK73</accession>